<evidence type="ECO:0000313" key="11">
    <source>
        <dbReference type="Proteomes" id="UP000295351"/>
    </source>
</evidence>
<dbReference type="GO" id="GO:0005886">
    <property type="term" value="C:plasma membrane"/>
    <property type="evidence" value="ECO:0007669"/>
    <property type="project" value="UniProtKB-SubCell"/>
</dbReference>
<comment type="caution">
    <text evidence="10">The sequence shown here is derived from an EMBL/GenBank/DDBJ whole genome shotgun (WGS) entry which is preliminary data.</text>
</comment>
<dbReference type="AlphaFoldDB" id="A0A4R2C2A2"/>
<evidence type="ECO:0000256" key="1">
    <source>
        <dbReference type="ARBA" id="ARBA00004429"/>
    </source>
</evidence>
<comment type="subcellular location">
    <subcellularLocation>
        <location evidence="1">Cell inner membrane</location>
        <topology evidence="1">Multi-pass membrane protein</topology>
    </subcellularLocation>
    <subcellularLocation>
        <location evidence="8">Cell membrane</location>
        <topology evidence="8">Multi-pass membrane protein</topology>
    </subcellularLocation>
</comment>
<keyword evidence="6 8" id="KW-1133">Transmembrane helix</keyword>
<name>A0A4R2C2A2_SHIGR</name>
<evidence type="ECO:0000256" key="8">
    <source>
        <dbReference type="RuleBase" id="RU363032"/>
    </source>
</evidence>
<evidence type="ECO:0000256" key="7">
    <source>
        <dbReference type="ARBA" id="ARBA00023136"/>
    </source>
</evidence>
<accession>A0A4R2C2A2</accession>
<evidence type="ECO:0000259" key="9">
    <source>
        <dbReference type="PROSITE" id="PS50928"/>
    </source>
</evidence>
<sequence>MWLPAYATRGERLCRLAVVTFAFAVLAFLIGPLFIVFPLSVSKDPFFTFPIQDYSWRWYADFFENPRWTQSLVNSLVAALFSTALATLFGTLAALGISRPGFPARKAVMALMISPMIMPVVIVAVGAYMFFGALGLTNTRTGLVLAHAALSIPFVVVTVLSALSTYDTNLTRAGASLGAGPVGVFFAVTLPLILPGIVSGALLAFAVSFDEVIVALFLTGAEQRTLPVQMFSGIRDQINPTIMAAASLLTTVSIALFVVLNLIRRVKRA</sequence>
<dbReference type="PANTHER" id="PTHR43357:SF4">
    <property type="entry name" value="INNER MEMBRANE ABC TRANSPORTER PERMEASE PROTEIN YDCV"/>
    <property type="match status" value="1"/>
</dbReference>
<keyword evidence="3" id="KW-1003">Cell membrane</keyword>
<reference evidence="10 11" key="1">
    <citation type="submission" date="2019-03" db="EMBL/GenBank/DDBJ databases">
        <title>Genomic Encyclopedia of Type Strains, Phase IV (KMG-IV): sequencing the most valuable type-strain genomes for metagenomic binning, comparative biology and taxonomic classification.</title>
        <authorList>
            <person name="Goeker M."/>
        </authorList>
    </citation>
    <scope>NUCLEOTIDE SEQUENCE [LARGE SCALE GENOMIC DNA]</scope>
    <source>
        <strain evidence="10 11">DSM 18401</strain>
    </source>
</reference>
<keyword evidence="7 8" id="KW-0472">Membrane</keyword>
<protein>
    <submittedName>
        <fullName evidence="10">Putative spermidine/putrescine transport system permease protein</fullName>
    </submittedName>
</protein>
<keyword evidence="5 8" id="KW-0812">Transmembrane</keyword>
<evidence type="ECO:0000256" key="2">
    <source>
        <dbReference type="ARBA" id="ARBA00022448"/>
    </source>
</evidence>
<keyword evidence="2 8" id="KW-0813">Transport</keyword>
<feature type="transmembrane region" description="Helical" evidence="8">
    <location>
        <begin position="12"/>
        <end position="37"/>
    </location>
</feature>
<dbReference type="GO" id="GO:0055085">
    <property type="term" value="P:transmembrane transport"/>
    <property type="evidence" value="ECO:0007669"/>
    <property type="project" value="InterPro"/>
</dbReference>
<dbReference type="Proteomes" id="UP000295351">
    <property type="component" value="Unassembled WGS sequence"/>
</dbReference>
<organism evidence="10 11">
    <name type="scientific">Shinella granuli</name>
    <dbReference type="NCBI Taxonomy" id="323621"/>
    <lineage>
        <taxon>Bacteria</taxon>
        <taxon>Pseudomonadati</taxon>
        <taxon>Pseudomonadota</taxon>
        <taxon>Alphaproteobacteria</taxon>
        <taxon>Hyphomicrobiales</taxon>
        <taxon>Rhizobiaceae</taxon>
        <taxon>Shinella</taxon>
    </lineage>
</organism>
<evidence type="ECO:0000256" key="5">
    <source>
        <dbReference type="ARBA" id="ARBA00022692"/>
    </source>
</evidence>
<dbReference type="InterPro" id="IPR035906">
    <property type="entry name" value="MetI-like_sf"/>
</dbReference>
<feature type="transmembrane region" description="Helical" evidence="8">
    <location>
        <begin position="143"/>
        <end position="163"/>
    </location>
</feature>
<feature type="domain" description="ABC transmembrane type-1" evidence="9">
    <location>
        <begin position="72"/>
        <end position="260"/>
    </location>
</feature>
<feature type="transmembrane region" description="Helical" evidence="8">
    <location>
        <begin position="72"/>
        <end position="95"/>
    </location>
</feature>
<feature type="transmembrane region" description="Helical" evidence="8">
    <location>
        <begin position="107"/>
        <end position="131"/>
    </location>
</feature>
<dbReference type="Pfam" id="PF00528">
    <property type="entry name" value="BPD_transp_1"/>
    <property type="match status" value="1"/>
</dbReference>
<feature type="transmembrane region" description="Helical" evidence="8">
    <location>
        <begin position="242"/>
        <end position="263"/>
    </location>
</feature>
<proteinExistence type="inferred from homology"/>
<evidence type="ECO:0000256" key="6">
    <source>
        <dbReference type="ARBA" id="ARBA00022989"/>
    </source>
</evidence>
<dbReference type="SUPFAM" id="SSF161098">
    <property type="entry name" value="MetI-like"/>
    <property type="match status" value="1"/>
</dbReference>
<dbReference type="PANTHER" id="PTHR43357">
    <property type="entry name" value="INNER MEMBRANE ABC TRANSPORTER PERMEASE PROTEIN YDCV"/>
    <property type="match status" value="1"/>
</dbReference>
<dbReference type="Gene3D" id="1.10.3720.10">
    <property type="entry name" value="MetI-like"/>
    <property type="match status" value="1"/>
</dbReference>
<keyword evidence="4" id="KW-0997">Cell inner membrane</keyword>
<comment type="similarity">
    <text evidence="8">Belongs to the binding-protein-dependent transport system permease family.</text>
</comment>
<dbReference type="RefSeq" id="WP_133036806.1">
    <property type="nucleotide sequence ID" value="NZ_BAABEI010000003.1"/>
</dbReference>
<gene>
    <name evidence="10" type="ORF">EV665_13418</name>
</gene>
<evidence type="ECO:0000313" key="10">
    <source>
        <dbReference type="EMBL" id="TCN34527.1"/>
    </source>
</evidence>
<keyword evidence="11" id="KW-1185">Reference proteome</keyword>
<dbReference type="PROSITE" id="PS50928">
    <property type="entry name" value="ABC_TM1"/>
    <property type="match status" value="1"/>
</dbReference>
<evidence type="ECO:0000256" key="4">
    <source>
        <dbReference type="ARBA" id="ARBA00022519"/>
    </source>
</evidence>
<evidence type="ECO:0000256" key="3">
    <source>
        <dbReference type="ARBA" id="ARBA00022475"/>
    </source>
</evidence>
<dbReference type="EMBL" id="SLVX01000034">
    <property type="protein sequence ID" value="TCN34527.1"/>
    <property type="molecule type" value="Genomic_DNA"/>
</dbReference>
<dbReference type="CDD" id="cd06261">
    <property type="entry name" value="TM_PBP2"/>
    <property type="match status" value="1"/>
</dbReference>
<dbReference type="InterPro" id="IPR000515">
    <property type="entry name" value="MetI-like"/>
</dbReference>